<feature type="non-terminal residue" evidence="1">
    <location>
        <position position="1"/>
    </location>
</feature>
<name>K1UEA9_9ZZZZ</name>
<accession>K1UEA9</accession>
<protein>
    <submittedName>
        <fullName evidence="1">Uncharacterized protein</fullName>
    </submittedName>
</protein>
<evidence type="ECO:0000313" key="1">
    <source>
        <dbReference type="EMBL" id="EKC69856.1"/>
    </source>
</evidence>
<gene>
    <name evidence="1" type="ORF">OBE_04199</name>
</gene>
<dbReference type="AlphaFoldDB" id="K1UEA9"/>
<reference evidence="1" key="1">
    <citation type="journal article" date="2013" name="Environ. Microbiol.">
        <title>Microbiota from the distal guts of lean and obese adolescents exhibit partial functional redundancy besides clear differences in community structure.</title>
        <authorList>
            <person name="Ferrer M."/>
            <person name="Ruiz A."/>
            <person name="Lanza F."/>
            <person name="Haange S.B."/>
            <person name="Oberbach A."/>
            <person name="Till H."/>
            <person name="Bargiela R."/>
            <person name="Campoy C."/>
            <person name="Segura M.T."/>
            <person name="Richter M."/>
            <person name="von Bergen M."/>
            <person name="Seifert J."/>
            <person name="Suarez A."/>
        </authorList>
    </citation>
    <scope>NUCLEOTIDE SEQUENCE</scope>
</reference>
<dbReference type="EMBL" id="AJWZ01002837">
    <property type="protein sequence ID" value="EKC69856.1"/>
    <property type="molecule type" value="Genomic_DNA"/>
</dbReference>
<organism evidence="1">
    <name type="scientific">human gut metagenome</name>
    <dbReference type="NCBI Taxonomy" id="408170"/>
    <lineage>
        <taxon>unclassified sequences</taxon>
        <taxon>metagenomes</taxon>
        <taxon>organismal metagenomes</taxon>
    </lineage>
</organism>
<comment type="caution">
    <text evidence="1">The sequence shown here is derived from an EMBL/GenBank/DDBJ whole genome shotgun (WGS) entry which is preliminary data.</text>
</comment>
<proteinExistence type="predicted"/>
<sequence length="148" mass="16271">YISLKTHTEDTLAASNLASAVIDIQEYGINHNLVIKDPEQAYSIYQEALKINMGLNDQWEDPTGLISSPVRVEQYIVYNVRGSEVEVTSFGEGLNYSATETLGSATSPNGQVIESTSVYSRISYQVDGYFGVTVPAEKDKLVDIVKNN</sequence>